<comment type="subcellular location">
    <subcellularLocation>
        <location evidence="1">Cytoplasm</location>
        <location evidence="1">Cytoskeleton</location>
    </subcellularLocation>
</comment>
<evidence type="ECO:0000313" key="7">
    <source>
        <dbReference type="EMBL" id="ROL42856.1"/>
    </source>
</evidence>
<dbReference type="GO" id="GO:0003777">
    <property type="term" value="F:microtubule motor activity"/>
    <property type="evidence" value="ECO:0007669"/>
    <property type="project" value="InterPro"/>
</dbReference>
<dbReference type="SUPFAM" id="SSF52540">
    <property type="entry name" value="P-loop containing nucleoside triphosphate hydrolases"/>
    <property type="match status" value="1"/>
</dbReference>
<dbReference type="SMART" id="SM00129">
    <property type="entry name" value="KISc"/>
    <property type="match status" value="1"/>
</dbReference>
<dbReference type="GO" id="GO:0008017">
    <property type="term" value="F:microtubule binding"/>
    <property type="evidence" value="ECO:0007669"/>
    <property type="project" value="InterPro"/>
</dbReference>
<dbReference type="PANTHER" id="PTHR47968">
    <property type="entry name" value="CENTROMERE PROTEIN E"/>
    <property type="match status" value="1"/>
</dbReference>
<dbReference type="Pfam" id="PF00225">
    <property type="entry name" value="Kinesin"/>
    <property type="match status" value="1"/>
</dbReference>
<organism evidence="7 8">
    <name type="scientific">Anabarilius grahami</name>
    <name type="common">Kanglang fish</name>
    <name type="synonym">Barilius grahami</name>
    <dbReference type="NCBI Taxonomy" id="495550"/>
    <lineage>
        <taxon>Eukaryota</taxon>
        <taxon>Metazoa</taxon>
        <taxon>Chordata</taxon>
        <taxon>Craniata</taxon>
        <taxon>Vertebrata</taxon>
        <taxon>Euteleostomi</taxon>
        <taxon>Actinopterygii</taxon>
        <taxon>Neopterygii</taxon>
        <taxon>Teleostei</taxon>
        <taxon>Ostariophysi</taxon>
        <taxon>Cypriniformes</taxon>
        <taxon>Xenocyprididae</taxon>
        <taxon>Xenocypridinae</taxon>
        <taxon>Xenocypridinae incertae sedis</taxon>
        <taxon>Anabarilius</taxon>
    </lineage>
</organism>
<keyword evidence="3 5" id="KW-0067">ATP-binding</keyword>
<keyword evidence="4" id="KW-0206">Cytoskeleton</keyword>
<dbReference type="InterPro" id="IPR001752">
    <property type="entry name" value="Kinesin_motor_dom"/>
</dbReference>
<keyword evidence="5" id="KW-0505">Motor protein</keyword>
<proteinExistence type="inferred from homology"/>
<dbReference type="GO" id="GO:0005524">
    <property type="term" value="F:ATP binding"/>
    <property type="evidence" value="ECO:0007669"/>
    <property type="project" value="UniProtKB-UniRule"/>
</dbReference>
<dbReference type="InterPro" id="IPR027417">
    <property type="entry name" value="P-loop_NTPase"/>
</dbReference>
<keyword evidence="2 5" id="KW-0547">Nucleotide-binding</keyword>
<reference evidence="7 8" key="1">
    <citation type="submission" date="2018-10" db="EMBL/GenBank/DDBJ databases">
        <title>Genome assembly for a Yunnan-Guizhou Plateau 3E fish, Anabarilius grahami (Regan), and its evolutionary and genetic applications.</title>
        <authorList>
            <person name="Jiang W."/>
        </authorList>
    </citation>
    <scope>NUCLEOTIDE SEQUENCE [LARGE SCALE GENOMIC DNA]</scope>
    <source>
        <strain evidence="7">AG-KIZ</strain>
        <tissue evidence="7">Muscle</tissue>
    </source>
</reference>
<dbReference type="InterPro" id="IPR036961">
    <property type="entry name" value="Kinesin_motor_dom_sf"/>
</dbReference>
<feature type="domain" description="Kinesin motor" evidence="6">
    <location>
        <begin position="1"/>
        <end position="192"/>
    </location>
</feature>
<gene>
    <name evidence="7" type="ORF">DPX16_8602</name>
</gene>
<dbReference type="GO" id="GO:0048731">
    <property type="term" value="P:system development"/>
    <property type="evidence" value="ECO:0007669"/>
    <property type="project" value="UniProtKB-ARBA"/>
</dbReference>
<dbReference type="AlphaFoldDB" id="A0A3N0Y9E4"/>
<keyword evidence="4" id="KW-0963">Cytoplasm</keyword>
<dbReference type="OrthoDB" id="8768358at2759"/>
<protein>
    <submittedName>
        <fullName evidence="7">Kinesin-like protein KIF6</fullName>
    </submittedName>
</protein>
<evidence type="ECO:0000256" key="1">
    <source>
        <dbReference type="ARBA" id="ARBA00004245"/>
    </source>
</evidence>
<dbReference type="GO" id="GO:0005856">
    <property type="term" value="C:cytoskeleton"/>
    <property type="evidence" value="ECO:0007669"/>
    <property type="project" value="UniProtKB-SubCell"/>
</dbReference>
<dbReference type="PANTHER" id="PTHR47968:SF67">
    <property type="entry name" value="KINESIN MOTOR DOMAIN-CONTAINING PROTEIN"/>
    <property type="match status" value="1"/>
</dbReference>
<sequence length="192" mass="21463">MLTEFGGDRINHLGGVYQIPEHAFFKQPVIADFLLSVLAGYNGTIFAYGQTGSGKTFTITGGAEHYNDRGIIPRTLSYLYHHFSKDSSMIYTTQISYLEIYNEAGYDLLNPQHEASRLEDLPRVTIMEDSDQNIHLKNLSLQQSANEEDALDLLFLGDTNRMIAEICYAAATVEQAPRLATANTFTDIAVRM</sequence>
<dbReference type="EMBL" id="RJVU01049301">
    <property type="protein sequence ID" value="ROL42856.1"/>
    <property type="molecule type" value="Genomic_DNA"/>
</dbReference>
<name>A0A3N0Y9E4_ANAGA</name>
<accession>A0A3N0Y9E4</accession>
<dbReference type="InterPro" id="IPR027640">
    <property type="entry name" value="Kinesin-like_fam"/>
</dbReference>
<evidence type="ECO:0000256" key="5">
    <source>
        <dbReference type="PROSITE-ProRule" id="PRU00283"/>
    </source>
</evidence>
<evidence type="ECO:0000256" key="3">
    <source>
        <dbReference type="ARBA" id="ARBA00022840"/>
    </source>
</evidence>
<dbReference type="PROSITE" id="PS50067">
    <property type="entry name" value="KINESIN_MOTOR_2"/>
    <property type="match status" value="1"/>
</dbReference>
<evidence type="ECO:0000256" key="2">
    <source>
        <dbReference type="ARBA" id="ARBA00022741"/>
    </source>
</evidence>
<comment type="similarity">
    <text evidence="5">Belongs to the TRAFAC class myosin-kinesin ATPase superfamily. Kinesin family.</text>
</comment>
<dbReference type="Gene3D" id="3.40.850.10">
    <property type="entry name" value="Kinesin motor domain"/>
    <property type="match status" value="1"/>
</dbReference>
<dbReference type="Proteomes" id="UP000281406">
    <property type="component" value="Unassembled WGS sequence"/>
</dbReference>
<feature type="binding site" evidence="5">
    <location>
        <begin position="49"/>
        <end position="56"/>
    </location>
    <ligand>
        <name>ATP</name>
        <dbReference type="ChEBI" id="CHEBI:30616"/>
    </ligand>
</feature>
<dbReference type="GO" id="GO:0007018">
    <property type="term" value="P:microtubule-based movement"/>
    <property type="evidence" value="ECO:0007669"/>
    <property type="project" value="InterPro"/>
</dbReference>
<evidence type="ECO:0000256" key="4">
    <source>
        <dbReference type="ARBA" id="ARBA00023212"/>
    </source>
</evidence>
<evidence type="ECO:0000313" key="8">
    <source>
        <dbReference type="Proteomes" id="UP000281406"/>
    </source>
</evidence>
<comment type="caution">
    <text evidence="7">The sequence shown here is derived from an EMBL/GenBank/DDBJ whole genome shotgun (WGS) entry which is preliminary data.</text>
</comment>
<evidence type="ECO:0000259" key="6">
    <source>
        <dbReference type="PROSITE" id="PS50067"/>
    </source>
</evidence>
<keyword evidence="8" id="KW-1185">Reference proteome</keyword>